<dbReference type="Proteomes" id="UP000663297">
    <property type="component" value="Chromosome 4"/>
</dbReference>
<keyword evidence="3" id="KW-1185">Reference proteome</keyword>
<sequence>MTDAVTKDQSWAFVIEHIAEKKDESTSEAVCNGIWTEILRRHFSYPDFIIAPEQRQTTGKRPDLTIFYVDKKRDLSSWHPIFTFEGKAPYHEEYMVNKGLEQAAGYLKTLSWSNRRKNMTYGMLACGKSFMILKYDVVQEKLFRIDPSDQEEKADAKTSSLDTQAQGFDLFCKDFAASFL</sequence>
<evidence type="ECO:0000313" key="3">
    <source>
        <dbReference type="Proteomes" id="UP000241587"/>
    </source>
</evidence>
<dbReference type="AlphaFoldDB" id="A0A2T4GHB1"/>
<dbReference type="OrthoDB" id="5064119at2759"/>
<evidence type="ECO:0000313" key="2">
    <source>
        <dbReference type="EMBL" id="QPC69131.1"/>
    </source>
</evidence>
<dbReference type="EMBL" id="PVEM01000016">
    <property type="protein sequence ID" value="PTD02921.1"/>
    <property type="molecule type" value="Genomic_DNA"/>
</dbReference>
<name>A0A2T4GHB1_FUSCU</name>
<evidence type="ECO:0000313" key="1">
    <source>
        <dbReference type="EMBL" id="PTD02921.1"/>
    </source>
</evidence>
<organism evidence="1 3">
    <name type="scientific">Fusarium culmorum</name>
    <dbReference type="NCBI Taxonomy" id="5516"/>
    <lineage>
        <taxon>Eukaryota</taxon>
        <taxon>Fungi</taxon>
        <taxon>Dikarya</taxon>
        <taxon>Ascomycota</taxon>
        <taxon>Pezizomycotina</taxon>
        <taxon>Sordariomycetes</taxon>
        <taxon>Hypocreomycetidae</taxon>
        <taxon>Hypocreales</taxon>
        <taxon>Nectriaceae</taxon>
        <taxon>Fusarium</taxon>
    </lineage>
</organism>
<dbReference type="EMBL" id="CP064750">
    <property type="protein sequence ID" value="QPC69131.1"/>
    <property type="molecule type" value="Genomic_DNA"/>
</dbReference>
<protein>
    <recommendedName>
        <fullName evidence="4">Fungal-type protein kinase domain-containing protein</fullName>
    </recommendedName>
</protein>
<accession>A0A2T4GHB1</accession>
<reference evidence="1 3" key="1">
    <citation type="submission" date="2018-02" db="EMBL/GenBank/DDBJ databases">
        <title>Fusarium culmorum secondary metabolites in fungal-bacterial-plant interactions.</title>
        <authorList>
            <person name="Schmidt R."/>
        </authorList>
    </citation>
    <scope>NUCLEOTIDE SEQUENCE [LARGE SCALE GENOMIC DNA]</scope>
    <source>
        <strain evidence="1 3">PV</strain>
    </source>
</reference>
<proteinExistence type="predicted"/>
<evidence type="ECO:0008006" key="4">
    <source>
        <dbReference type="Google" id="ProtNLM"/>
    </source>
</evidence>
<dbReference type="Proteomes" id="UP000241587">
    <property type="component" value="Unassembled WGS sequence"/>
</dbReference>
<gene>
    <name evidence="1" type="ORF">FCULG_00009087</name>
    <name evidence="2" type="ORF">HYE67_011362</name>
</gene>
<reference evidence="2" key="2">
    <citation type="submission" date="2020-11" db="EMBL/GenBank/DDBJ databases">
        <title>The chromosome-scale genome resource for two endophytic Fusarium species: F. culmorum and F. pseudograminearum.</title>
        <authorList>
            <person name="Yuan Z."/>
        </authorList>
    </citation>
    <scope>NUCLEOTIDE SEQUENCE</scope>
    <source>
        <strain evidence="2">Class2-1B</strain>
    </source>
</reference>
<dbReference type="OMA" id="FIIAPEQ"/>